<evidence type="ECO:0000256" key="8">
    <source>
        <dbReference type="PROSITE-ProRule" id="PRU00071"/>
    </source>
</evidence>
<dbReference type="GO" id="GO:0003700">
    <property type="term" value="F:DNA-binding transcription factor activity"/>
    <property type="evidence" value="ECO:0007669"/>
    <property type="project" value="UniProtKB-UniRule"/>
</dbReference>
<protein>
    <recommendedName>
        <fullName evidence="9">Dof zinc finger protein</fullName>
    </recommendedName>
</protein>
<keyword evidence="4 9" id="KW-0805">Transcription regulation</keyword>
<keyword evidence="3 9" id="KW-0862">Zinc</keyword>
<gene>
    <name evidence="13" type="primary">LOC111482784</name>
</gene>
<comment type="function">
    <text evidence="9">Transcription factor that binds specifically to a 5'-AA[AG]G-3' consensus core sequence.</text>
</comment>
<comment type="subcellular location">
    <subcellularLocation>
        <location evidence="8 9">Nucleus</location>
    </subcellularLocation>
</comment>
<evidence type="ECO:0000256" key="6">
    <source>
        <dbReference type="ARBA" id="ARBA00023163"/>
    </source>
</evidence>
<dbReference type="AlphaFoldDB" id="A0A6J1J8T6"/>
<evidence type="ECO:0000256" key="4">
    <source>
        <dbReference type="ARBA" id="ARBA00023015"/>
    </source>
</evidence>
<evidence type="ECO:0000256" key="3">
    <source>
        <dbReference type="ARBA" id="ARBA00022833"/>
    </source>
</evidence>
<accession>A0A6J1J8T6</accession>
<reference evidence="13" key="1">
    <citation type="submission" date="2025-08" db="UniProtKB">
        <authorList>
            <consortium name="RefSeq"/>
        </authorList>
    </citation>
    <scope>IDENTIFICATION</scope>
    <source>
        <tissue evidence="13">Young leaves</tissue>
    </source>
</reference>
<keyword evidence="7 8" id="KW-0539">Nucleus</keyword>
<keyword evidence="5 8" id="KW-0238">DNA-binding</keyword>
<keyword evidence="6 9" id="KW-0804">Transcription</keyword>
<sequence>MDSARWPQVEVKSMELEEEGRRAGLERKAKPGKDQILNCPRCNSNNTKFCYYNNYSLSQPRYFCKSCRRYWTAGGSLRNIPVGGASRKNKRPPSPNFPSPPKNNNKDYMSNGDDDDQGNSQSSNINTPCPSATNIATCWLSCDGMNDQIMVRSSGIMSPRELIPFIPMPVPAPPQPTTSTITAPDACNPSTTLFTTTVEDFKQLPTIISTDHQNGAKLGEVPAFWNGIYGGGSW</sequence>
<dbReference type="GO" id="GO:0003677">
    <property type="term" value="F:DNA binding"/>
    <property type="evidence" value="ECO:0007669"/>
    <property type="project" value="UniProtKB-UniRule"/>
</dbReference>
<organism evidence="12 13">
    <name type="scientific">Cucurbita maxima</name>
    <name type="common">Pumpkin</name>
    <name type="synonym">Winter squash</name>
    <dbReference type="NCBI Taxonomy" id="3661"/>
    <lineage>
        <taxon>Eukaryota</taxon>
        <taxon>Viridiplantae</taxon>
        <taxon>Streptophyta</taxon>
        <taxon>Embryophyta</taxon>
        <taxon>Tracheophyta</taxon>
        <taxon>Spermatophyta</taxon>
        <taxon>Magnoliopsida</taxon>
        <taxon>eudicotyledons</taxon>
        <taxon>Gunneridae</taxon>
        <taxon>Pentapetalae</taxon>
        <taxon>rosids</taxon>
        <taxon>fabids</taxon>
        <taxon>Cucurbitales</taxon>
        <taxon>Cucurbitaceae</taxon>
        <taxon>Cucurbiteae</taxon>
        <taxon>Cucurbita</taxon>
    </lineage>
</organism>
<dbReference type="GO" id="GO:0008270">
    <property type="term" value="F:zinc ion binding"/>
    <property type="evidence" value="ECO:0007669"/>
    <property type="project" value="UniProtKB-KW"/>
</dbReference>
<keyword evidence="12" id="KW-1185">Reference proteome</keyword>
<dbReference type="RefSeq" id="XP_022984510.1">
    <property type="nucleotide sequence ID" value="XM_023128742.1"/>
</dbReference>
<evidence type="ECO:0000256" key="10">
    <source>
        <dbReference type="SAM" id="MobiDB-lite"/>
    </source>
</evidence>
<evidence type="ECO:0000256" key="7">
    <source>
        <dbReference type="ARBA" id="ARBA00023242"/>
    </source>
</evidence>
<evidence type="ECO:0000256" key="1">
    <source>
        <dbReference type="ARBA" id="ARBA00022723"/>
    </source>
</evidence>
<name>A0A6J1J8T6_CUCMA</name>
<evidence type="ECO:0000256" key="2">
    <source>
        <dbReference type="ARBA" id="ARBA00022771"/>
    </source>
</evidence>
<dbReference type="GO" id="GO:0005634">
    <property type="term" value="C:nucleus"/>
    <property type="evidence" value="ECO:0007669"/>
    <property type="project" value="UniProtKB-SubCell"/>
</dbReference>
<evidence type="ECO:0000259" key="11">
    <source>
        <dbReference type="PROSITE" id="PS50884"/>
    </source>
</evidence>
<keyword evidence="1 9" id="KW-0479">Metal-binding</keyword>
<dbReference type="PROSITE" id="PS01361">
    <property type="entry name" value="ZF_DOF_1"/>
    <property type="match status" value="1"/>
</dbReference>
<feature type="domain" description="Dof-type" evidence="11">
    <location>
        <begin position="37"/>
        <end position="91"/>
    </location>
</feature>
<evidence type="ECO:0000256" key="5">
    <source>
        <dbReference type="ARBA" id="ARBA00023125"/>
    </source>
</evidence>
<dbReference type="InterPro" id="IPR003851">
    <property type="entry name" value="Znf_Dof"/>
</dbReference>
<evidence type="ECO:0000256" key="9">
    <source>
        <dbReference type="RuleBase" id="RU369094"/>
    </source>
</evidence>
<dbReference type="PANTHER" id="PTHR31992:SF301">
    <property type="entry name" value="DOF ZINC FINGER PROTEIN DOF3.7"/>
    <property type="match status" value="1"/>
</dbReference>
<evidence type="ECO:0000313" key="12">
    <source>
        <dbReference type="Proteomes" id="UP000504608"/>
    </source>
</evidence>
<dbReference type="Pfam" id="PF02701">
    <property type="entry name" value="Zn_ribbon_Dof"/>
    <property type="match status" value="1"/>
</dbReference>
<dbReference type="GeneID" id="111482784"/>
<keyword evidence="2 8" id="KW-0863">Zinc-finger</keyword>
<dbReference type="PANTHER" id="PTHR31992">
    <property type="entry name" value="DOF ZINC FINGER PROTEIN DOF1.4-RELATED"/>
    <property type="match status" value="1"/>
</dbReference>
<feature type="compositionally biased region" description="Pro residues" evidence="10">
    <location>
        <begin position="92"/>
        <end position="101"/>
    </location>
</feature>
<dbReference type="PROSITE" id="PS50884">
    <property type="entry name" value="ZF_DOF_2"/>
    <property type="match status" value="1"/>
</dbReference>
<dbReference type="KEGG" id="cmax:111482784"/>
<feature type="region of interest" description="Disordered" evidence="10">
    <location>
        <begin position="78"/>
        <end position="128"/>
    </location>
</feature>
<evidence type="ECO:0000313" key="13">
    <source>
        <dbReference type="RefSeq" id="XP_022984510.1"/>
    </source>
</evidence>
<dbReference type="Proteomes" id="UP000504608">
    <property type="component" value="Unplaced"/>
</dbReference>
<dbReference type="OrthoDB" id="1695576at2759"/>
<proteinExistence type="predicted"/>
<dbReference type="InterPro" id="IPR045174">
    <property type="entry name" value="Dof"/>
</dbReference>